<keyword evidence="1" id="KW-1133">Transmembrane helix</keyword>
<sequence length="152" mass="16102">MVSCAGAASGLDGSGAACRGWGLLAVLLMVAQLVVMFPMRPFTTLFSFVQAVVILALTILSALSQLVYIWAYANDTSGVWLVNASAGCSLAVVGLSAVNILLNGAQLWAAAVRRIETFRNRRVAPHALFIVSHNMMMGVERGDVRLLSSFAS</sequence>
<feature type="transmembrane region" description="Helical" evidence="1">
    <location>
        <begin position="51"/>
        <end position="73"/>
    </location>
</feature>
<gene>
    <name evidence="2" type="ORF">BSAL_00545</name>
</gene>
<dbReference type="Proteomes" id="UP000051952">
    <property type="component" value="Unassembled WGS sequence"/>
</dbReference>
<evidence type="ECO:0000313" key="3">
    <source>
        <dbReference type="Proteomes" id="UP000051952"/>
    </source>
</evidence>
<keyword evidence="1" id="KW-0472">Membrane</keyword>
<evidence type="ECO:0000256" key="1">
    <source>
        <dbReference type="SAM" id="Phobius"/>
    </source>
</evidence>
<accession>A0A0S4IVI7</accession>
<proteinExistence type="predicted"/>
<reference evidence="3" key="1">
    <citation type="submission" date="2015-09" db="EMBL/GenBank/DDBJ databases">
        <authorList>
            <consortium name="Pathogen Informatics"/>
        </authorList>
    </citation>
    <scope>NUCLEOTIDE SEQUENCE [LARGE SCALE GENOMIC DNA]</scope>
    <source>
        <strain evidence="3">Lake Konstanz</strain>
    </source>
</reference>
<name>A0A0S4IVI7_BODSA</name>
<keyword evidence="1" id="KW-0812">Transmembrane</keyword>
<organism evidence="2 3">
    <name type="scientific">Bodo saltans</name>
    <name type="common">Flagellated protozoan</name>
    <dbReference type="NCBI Taxonomy" id="75058"/>
    <lineage>
        <taxon>Eukaryota</taxon>
        <taxon>Discoba</taxon>
        <taxon>Euglenozoa</taxon>
        <taxon>Kinetoplastea</taxon>
        <taxon>Metakinetoplastina</taxon>
        <taxon>Eubodonida</taxon>
        <taxon>Bodonidae</taxon>
        <taxon>Bodo</taxon>
    </lineage>
</organism>
<dbReference type="VEuPathDB" id="TriTrypDB:BSAL_00545"/>
<feature type="transmembrane region" description="Helical" evidence="1">
    <location>
        <begin position="79"/>
        <end position="102"/>
    </location>
</feature>
<dbReference type="AlphaFoldDB" id="A0A0S4IVI7"/>
<feature type="transmembrane region" description="Helical" evidence="1">
    <location>
        <begin position="20"/>
        <end position="39"/>
    </location>
</feature>
<dbReference type="EMBL" id="CYKH01000694">
    <property type="protein sequence ID" value="CUG19508.1"/>
    <property type="molecule type" value="Genomic_DNA"/>
</dbReference>
<keyword evidence="3" id="KW-1185">Reference proteome</keyword>
<evidence type="ECO:0000313" key="2">
    <source>
        <dbReference type="EMBL" id="CUG19508.1"/>
    </source>
</evidence>
<protein>
    <submittedName>
        <fullName evidence="2">Membrane-associated protein, putative</fullName>
    </submittedName>
</protein>